<dbReference type="Gene3D" id="3.30.160.100">
    <property type="entry name" value="Ribosome hibernation promotion factor-like"/>
    <property type="match status" value="1"/>
</dbReference>
<keyword evidence="2" id="KW-1185">Reference proteome</keyword>
<comment type="caution">
    <text evidence="1">The sequence shown here is derived from an EMBL/GenBank/DDBJ whole genome shotgun (WGS) entry which is preliminary data.</text>
</comment>
<reference evidence="1 2" key="1">
    <citation type="submission" date="2020-08" db="EMBL/GenBank/DDBJ databases">
        <title>Genomic Encyclopedia of Type Strains, Phase IV (KMG-IV): sequencing the most valuable type-strain genomes for metagenomic binning, comparative biology and taxonomic classification.</title>
        <authorList>
            <person name="Goeker M."/>
        </authorList>
    </citation>
    <scope>NUCLEOTIDE SEQUENCE [LARGE SCALE GENOMIC DNA]</scope>
    <source>
        <strain evidence="1 2">DSM 2461</strain>
    </source>
</reference>
<evidence type="ECO:0000313" key="2">
    <source>
        <dbReference type="Proteomes" id="UP000587760"/>
    </source>
</evidence>
<dbReference type="InterPro" id="IPR003489">
    <property type="entry name" value="RHF/RaiA"/>
</dbReference>
<evidence type="ECO:0000313" key="1">
    <source>
        <dbReference type="EMBL" id="MBB6482303.1"/>
    </source>
</evidence>
<sequence>MTVNVKGVHYNVSDNTKEYIDKRLEKLEFADELIVELDIVITKEAKGFFTVEAKIHFRWGEHSHMKVEERELYKALDELADKLLIKVSREKEKIKEH</sequence>
<name>A0A841RE84_9SPIO</name>
<proteinExistence type="predicted"/>
<dbReference type="SUPFAM" id="SSF69754">
    <property type="entry name" value="Ribosome binding protein Y (YfiA homologue)"/>
    <property type="match status" value="1"/>
</dbReference>
<accession>A0A841RE84</accession>
<dbReference type="InterPro" id="IPR036567">
    <property type="entry name" value="RHF-like"/>
</dbReference>
<dbReference type="AlphaFoldDB" id="A0A841RE84"/>
<dbReference type="NCBIfam" id="TIGR00741">
    <property type="entry name" value="yfiA"/>
    <property type="match status" value="1"/>
</dbReference>
<protein>
    <submittedName>
        <fullName evidence="1">Putative sigma-54 modulation protein</fullName>
    </submittedName>
</protein>
<gene>
    <name evidence="1" type="ORF">HNR50_003996</name>
</gene>
<dbReference type="RefSeq" id="WP_184748540.1">
    <property type="nucleotide sequence ID" value="NZ_JACHGJ010000011.1"/>
</dbReference>
<dbReference type="Pfam" id="PF02482">
    <property type="entry name" value="Ribosomal_S30AE"/>
    <property type="match status" value="1"/>
</dbReference>
<dbReference type="EMBL" id="JACHGJ010000011">
    <property type="protein sequence ID" value="MBB6482303.1"/>
    <property type="molecule type" value="Genomic_DNA"/>
</dbReference>
<organism evidence="1 2">
    <name type="scientific">Spirochaeta isovalerica</name>
    <dbReference type="NCBI Taxonomy" id="150"/>
    <lineage>
        <taxon>Bacteria</taxon>
        <taxon>Pseudomonadati</taxon>
        <taxon>Spirochaetota</taxon>
        <taxon>Spirochaetia</taxon>
        <taxon>Spirochaetales</taxon>
        <taxon>Spirochaetaceae</taxon>
        <taxon>Spirochaeta</taxon>
    </lineage>
</organism>
<dbReference type="Proteomes" id="UP000587760">
    <property type="component" value="Unassembled WGS sequence"/>
</dbReference>